<feature type="region of interest" description="Disordered" evidence="1">
    <location>
        <begin position="172"/>
        <end position="329"/>
    </location>
</feature>
<evidence type="ECO:0000256" key="1">
    <source>
        <dbReference type="SAM" id="MobiDB-lite"/>
    </source>
</evidence>
<evidence type="ECO:0000313" key="5">
    <source>
        <dbReference type="Proteomes" id="UP000735874"/>
    </source>
</evidence>
<name>A0A8T0XZ33_9STRA</name>
<gene>
    <name evidence="2" type="ORF">PC113_g22015</name>
    <name evidence="3" type="ORF">PC115_g21928</name>
    <name evidence="4" type="ORF">PC118_g22029</name>
</gene>
<evidence type="ECO:0000313" key="2">
    <source>
        <dbReference type="EMBL" id="KAG2824605.1"/>
    </source>
</evidence>
<evidence type="ECO:0000313" key="3">
    <source>
        <dbReference type="EMBL" id="KAG2882509.1"/>
    </source>
</evidence>
<dbReference type="EMBL" id="RCMG01001551">
    <property type="protein sequence ID" value="KAG2824605.1"/>
    <property type="molecule type" value="Genomic_DNA"/>
</dbReference>
<feature type="compositionally biased region" description="Polar residues" evidence="1">
    <location>
        <begin position="227"/>
        <end position="237"/>
    </location>
</feature>
<evidence type="ECO:0000313" key="4">
    <source>
        <dbReference type="EMBL" id="KAG2961333.1"/>
    </source>
</evidence>
<comment type="caution">
    <text evidence="2">The sequence shown here is derived from an EMBL/GenBank/DDBJ whole genome shotgun (WGS) entry which is preliminary data.</text>
</comment>
<feature type="compositionally biased region" description="Acidic residues" evidence="1">
    <location>
        <begin position="177"/>
        <end position="208"/>
    </location>
</feature>
<protein>
    <submittedName>
        <fullName evidence="2">Uncharacterized protein</fullName>
    </submittedName>
</protein>
<reference evidence="2" key="1">
    <citation type="submission" date="2018-10" db="EMBL/GenBank/DDBJ databases">
        <title>Effector identification in a new, highly contiguous assembly of the strawberry crown rot pathogen Phytophthora cactorum.</title>
        <authorList>
            <person name="Armitage A.D."/>
            <person name="Nellist C.F."/>
            <person name="Bates H."/>
            <person name="Vickerstaff R.J."/>
            <person name="Harrison R.J."/>
        </authorList>
    </citation>
    <scope>NUCLEOTIDE SEQUENCE</scope>
    <source>
        <strain evidence="2">15-7</strain>
        <strain evidence="3">4032</strain>
        <strain evidence="4">P415</strain>
    </source>
</reference>
<feature type="compositionally biased region" description="Polar residues" evidence="1">
    <location>
        <begin position="273"/>
        <end position="285"/>
    </location>
</feature>
<feature type="compositionally biased region" description="Basic residues" evidence="1">
    <location>
        <begin position="308"/>
        <end position="318"/>
    </location>
</feature>
<accession>A0A8T0XZ33</accession>
<dbReference type="VEuPathDB" id="FungiDB:PC110_g13062"/>
<dbReference type="Proteomes" id="UP000735874">
    <property type="component" value="Unassembled WGS sequence"/>
</dbReference>
<proteinExistence type="predicted"/>
<sequence>MVAKKSAACRADIPPMLSQEQRDALVYTPQCRQRWGERQIKGAASLLKAEDVEEFLKEFAWLKETELALQCLFDGEFDVPKAVGLLHAARRERYKARRGQDKRLASEVFKDALAIHGKKFHLVKQALGAKVITREVDEFGGPIPMLVPSDESDHCMVYFPSLGVPRSLIESMTDASSYEEEDEQEDYSDDENENDGSCESSDDSDSDDNASKCRGTEELSLNGGNPGSLTDNESDSTCVKAASTLPAIDNTRTNKPELTPGPVAQSPAAKDSNGATEASSAVSTEHSVEASPVGTRRAPPAQSERPGSGRKRHRKMLAPRRIPPSRFDS</sequence>
<dbReference type="Proteomes" id="UP000774804">
    <property type="component" value="Unassembled WGS sequence"/>
</dbReference>
<organism evidence="2 5">
    <name type="scientific">Phytophthora cactorum</name>
    <dbReference type="NCBI Taxonomy" id="29920"/>
    <lineage>
        <taxon>Eukaryota</taxon>
        <taxon>Sar</taxon>
        <taxon>Stramenopiles</taxon>
        <taxon>Oomycota</taxon>
        <taxon>Peronosporomycetes</taxon>
        <taxon>Peronosporales</taxon>
        <taxon>Peronosporaceae</taxon>
        <taxon>Phytophthora</taxon>
    </lineage>
</organism>
<dbReference type="EMBL" id="RCMI01001659">
    <property type="protein sequence ID" value="KAG2882509.1"/>
    <property type="molecule type" value="Genomic_DNA"/>
</dbReference>
<dbReference type="Proteomes" id="UP000697107">
    <property type="component" value="Unassembled WGS sequence"/>
</dbReference>
<dbReference type="EMBL" id="RCML01001622">
    <property type="protein sequence ID" value="KAG2961333.1"/>
    <property type="molecule type" value="Genomic_DNA"/>
</dbReference>
<dbReference type="AlphaFoldDB" id="A0A8T0XZ33"/>